<evidence type="ECO:0000256" key="1">
    <source>
        <dbReference type="SAM" id="MobiDB-lite"/>
    </source>
</evidence>
<comment type="caution">
    <text evidence="2">The sequence shown here is derived from an EMBL/GenBank/DDBJ whole genome shotgun (WGS) entry which is preliminary data.</text>
</comment>
<feature type="compositionally biased region" description="Polar residues" evidence="1">
    <location>
        <begin position="358"/>
        <end position="374"/>
    </location>
</feature>
<feature type="compositionally biased region" description="Basic and acidic residues" evidence="1">
    <location>
        <begin position="375"/>
        <end position="402"/>
    </location>
</feature>
<feature type="compositionally biased region" description="Polar residues" evidence="1">
    <location>
        <begin position="8"/>
        <end position="22"/>
    </location>
</feature>
<keyword evidence="3" id="KW-1185">Reference proteome</keyword>
<proteinExistence type="predicted"/>
<name>A0A8T9C9E7_9HELO</name>
<sequence>MVLDDSWNENAPPSDNDAYSNPENAAQSIQLSTAGLPKPVPIFGSLFGYNEQYFNKIFQLRATQAASVLNRPLSQDEINSFAYWSAKQNSIMSYGSPIGIAGGLWRCWSTAGTNRLPFINVKMDFSKVPPKWLPKDMIPPASGPPPPLRGNLALAWHAVRALAYGGFGKILGDLFFGSYTASVIAVGQINDARLKPYVDAMRKKAAEQKGSLSGASGQQQRAPAPVNTQKSSPNYDDASPTGGMFGEMESSSPQAEPQWQPPPQSKPAPAPAQTPTPNPAPYRTAPEQQGQPFDMFDDASPTAAQQGMVADTQSRQPQGSAWERLRRGGRPTPTEEPTGGRGWDNVRKSQDSNDGAWKTQQQQTQRDTASYSISRSDEQKGYAKEEAQKEFDDRIERERKGGDFSAGGSPKRW</sequence>
<dbReference type="EMBL" id="QGMK01000331">
    <property type="protein sequence ID" value="TVY82345.1"/>
    <property type="molecule type" value="Genomic_DNA"/>
</dbReference>
<reference evidence="2 3" key="1">
    <citation type="submission" date="2018-05" db="EMBL/GenBank/DDBJ databases">
        <title>Genome sequencing and assembly of the regulated plant pathogen Lachnellula willkommii and related sister species for the development of diagnostic species identification markers.</title>
        <authorList>
            <person name="Giroux E."/>
            <person name="Bilodeau G."/>
        </authorList>
    </citation>
    <scope>NUCLEOTIDE SEQUENCE [LARGE SCALE GENOMIC DNA]</scope>
    <source>
        <strain evidence="2 3">CBS 268.59</strain>
    </source>
</reference>
<evidence type="ECO:0000313" key="3">
    <source>
        <dbReference type="Proteomes" id="UP000469558"/>
    </source>
</evidence>
<feature type="region of interest" description="Disordered" evidence="1">
    <location>
        <begin position="1"/>
        <end position="22"/>
    </location>
</feature>
<dbReference type="Proteomes" id="UP000469558">
    <property type="component" value="Unassembled WGS sequence"/>
</dbReference>
<feature type="compositionally biased region" description="Polar residues" evidence="1">
    <location>
        <begin position="210"/>
        <end position="234"/>
    </location>
</feature>
<feature type="compositionally biased region" description="Pro residues" evidence="1">
    <location>
        <begin position="259"/>
        <end position="280"/>
    </location>
</feature>
<dbReference type="OrthoDB" id="4204700at2759"/>
<dbReference type="AlphaFoldDB" id="A0A8T9C9E7"/>
<organism evidence="2 3">
    <name type="scientific">Lachnellula suecica</name>
    <dbReference type="NCBI Taxonomy" id="602035"/>
    <lineage>
        <taxon>Eukaryota</taxon>
        <taxon>Fungi</taxon>
        <taxon>Dikarya</taxon>
        <taxon>Ascomycota</taxon>
        <taxon>Pezizomycotina</taxon>
        <taxon>Leotiomycetes</taxon>
        <taxon>Helotiales</taxon>
        <taxon>Lachnaceae</taxon>
        <taxon>Lachnellula</taxon>
    </lineage>
</organism>
<gene>
    <name evidence="2" type="ORF">LSUE1_G002408</name>
</gene>
<accession>A0A8T9C9E7</accession>
<feature type="region of interest" description="Disordered" evidence="1">
    <location>
        <begin position="208"/>
        <end position="413"/>
    </location>
</feature>
<evidence type="ECO:0000313" key="2">
    <source>
        <dbReference type="EMBL" id="TVY82345.1"/>
    </source>
</evidence>
<protein>
    <submittedName>
        <fullName evidence="2">Uncharacterized protein</fullName>
    </submittedName>
</protein>